<dbReference type="RefSeq" id="WP_161038762.1">
    <property type="nucleotide sequence ID" value="NZ_WWCM01000004.1"/>
</dbReference>
<evidence type="ECO:0000256" key="1">
    <source>
        <dbReference type="SAM" id="Phobius"/>
    </source>
</evidence>
<feature type="transmembrane region" description="Helical" evidence="1">
    <location>
        <begin position="12"/>
        <end position="32"/>
    </location>
</feature>
<accession>A0ABW9VK13</accession>
<evidence type="ECO:0000313" key="2">
    <source>
        <dbReference type="EMBL" id="MYM39406.1"/>
    </source>
</evidence>
<dbReference type="Pfam" id="PF09600">
    <property type="entry name" value="Cyd_oper_YbgE"/>
    <property type="match status" value="1"/>
</dbReference>
<keyword evidence="3" id="KW-1185">Reference proteome</keyword>
<organism evidence="2 3">
    <name type="scientific">Duganella qianjiadongensis</name>
    <dbReference type="NCBI Taxonomy" id="2692176"/>
    <lineage>
        <taxon>Bacteria</taxon>
        <taxon>Pseudomonadati</taxon>
        <taxon>Pseudomonadota</taxon>
        <taxon>Betaproteobacteria</taxon>
        <taxon>Burkholderiales</taxon>
        <taxon>Oxalobacteraceae</taxon>
        <taxon>Telluria group</taxon>
        <taxon>Duganella</taxon>
    </lineage>
</organism>
<proteinExistence type="predicted"/>
<gene>
    <name evidence="2" type="ORF">GTP27_08690</name>
</gene>
<comment type="caution">
    <text evidence="2">The sequence shown here is derived from an EMBL/GenBank/DDBJ whole genome shotgun (WGS) entry which is preliminary data.</text>
</comment>
<dbReference type="Proteomes" id="UP000478090">
    <property type="component" value="Unassembled WGS sequence"/>
</dbReference>
<evidence type="ECO:0000313" key="3">
    <source>
        <dbReference type="Proteomes" id="UP000478090"/>
    </source>
</evidence>
<reference evidence="2 3" key="1">
    <citation type="submission" date="2019-12" db="EMBL/GenBank/DDBJ databases">
        <title>Novel species isolated from a subtropical stream in China.</title>
        <authorList>
            <person name="Lu H."/>
        </authorList>
    </citation>
    <scope>NUCLEOTIDE SEQUENCE [LARGE SCALE GENOMIC DNA]</scope>
    <source>
        <strain evidence="2 3">CY13W</strain>
    </source>
</reference>
<keyword evidence="1" id="KW-1133">Transmembrane helix</keyword>
<name>A0ABW9VK13_9BURK</name>
<evidence type="ECO:0008006" key="4">
    <source>
        <dbReference type="Google" id="ProtNLM"/>
    </source>
</evidence>
<dbReference type="InterPro" id="IPR011846">
    <property type="entry name" value="Cyd_oper_YbgE"/>
</dbReference>
<keyword evidence="1" id="KW-0812">Transmembrane</keyword>
<dbReference type="EMBL" id="WWCM01000004">
    <property type="protein sequence ID" value="MYM39406.1"/>
    <property type="molecule type" value="Genomic_DNA"/>
</dbReference>
<keyword evidence="1" id="KW-0472">Membrane</keyword>
<feature type="transmembrane region" description="Helical" evidence="1">
    <location>
        <begin position="44"/>
        <end position="63"/>
    </location>
</feature>
<sequence>MSTTQQQQFSRLHGPSLAAGLLLMLAATLYPPMFQRADGSADHMLAALLFAAMSTGLVRGVGYVPVRFVLRWLFSGWSCLLCLLLAAMLKI</sequence>
<protein>
    <recommendedName>
        <fullName evidence="4">Cyd operon protein YbgE</fullName>
    </recommendedName>
</protein>
<feature type="transmembrane region" description="Helical" evidence="1">
    <location>
        <begin position="69"/>
        <end position="89"/>
    </location>
</feature>